<keyword evidence="9" id="KW-0539">Nucleus</keyword>
<evidence type="ECO:0000313" key="13">
    <source>
        <dbReference type="Proteomes" id="UP000005627"/>
    </source>
</evidence>
<dbReference type="InterPro" id="IPR005600">
    <property type="entry name" value="Gal4_dimer_dom"/>
</dbReference>
<keyword evidence="10" id="KW-0119">Carbohydrate metabolism</keyword>
<evidence type="ECO:0000313" key="12">
    <source>
        <dbReference type="EMBL" id="CCE92259.1"/>
    </source>
</evidence>
<dbReference type="HOGENOM" id="CLU_008599_2_0_1"/>
<dbReference type="RefSeq" id="XP_003681470.1">
    <property type="nucleotide sequence ID" value="XM_003681422.1"/>
</dbReference>
<keyword evidence="13" id="KW-1185">Reference proteome</keyword>
<dbReference type="EMBL" id="HE616746">
    <property type="protein sequence ID" value="CCE92259.1"/>
    <property type="molecule type" value="Genomic_DNA"/>
</dbReference>
<comment type="subcellular location">
    <subcellularLocation>
        <location evidence="1">Nucleus</location>
    </subcellularLocation>
</comment>
<dbReference type="Gene3D" id="4.10.240.10">
    <property type="entry name" value="Zn(2)-C6 fungal-type DNA-binding domain"/>
    <property type="match status" value="1"/>
</dbReference>
<dbReference type="GO" id="GO:0006351">
    <property type="term" value="P:DNA-templated transcription"/>
    <property type="evidence" value="ECO:0007669"/>
    <property type="project" value="InterPro"/>
</dbReference>
<dbReference type="GO" id="GO:0061629">
    <property type="term" value="F:RNA polymerase II-specific DNA-binding transcription factor binding"/>
    <property type="evidence" value="ECO:0007669"/>
    <property type="project" value="EnsemblFungi"/>
</dbReference>
<gene>
    <name evidence="12" type="primary">TDEL0E00160</name>
    <name evidence="12" type="ORF">TDEL_0E00160</name>
</gene>
<evidence type="ECO:0000256" key="4">
    <source>
        <dbReference type="ARBA" id="ARBA00023015"/>
    </source>
</evidence>
<dbReference type="SMART" id="SM00906">
    <property type="entry name" value="Fungal_trans"/>
    <property type="match status" value="1"/>
</dbReference>
<dbReference type="InParanoid" id="G8ZUG5"/>
<dbReference type="InterPro" id="IPR051127">
    <property type="entry name" value="Fungal_SecMet_Regulators"/>
</dbReference>
<keyword evidence="4" id="KW-0805">Transcription regulation</keyword>
<accession>G8ZUG5</accession>
<dbReference type="SUPFAM" id="SSF57959">
    <property type="entry name" value="Leucine zipper domain"/>
    <property type="match status" value="1"/>
</dbReference>
<dbReference type="CDD" id="cd12148">
    <property type="entry name" value="fungal_TF_MHR"/>
    <property type="match status" value="1"/>
</dbReference>
<dbReference type="InterPro" id="IPR036864">
    <property type="entry name" value="Zn2-C6_fun-type_DNA-bd_sf"/>
</dbReference>
<dbReference type="Gene3D" id="1.20.5.170">
    <property type="match status" value="1"/>
</dbReference>
<evidence type="ECO:0000256" key="9">
    <source>
        <dbReference type="ARBA" id="ARBA00023242"/>
    </source>
</evidence>
<evidence type="ECO:0000256" key="5">
    <source>
        <dbReference type="ARBA" id="ARBA00023125"/>
    </source>
</evidence>
<name>G8ZUG5_TORDE</name>
<dbReference type="STRING" id="1076872.G8ZUG5"/>
<dbReference type="PANTHER" id="PTHR47424">
    <property type="entry name" value="REGULATORY PROTEIN GAL4"/>
    <property type="match status" value="1"/>
</dbReference>
<feature type="domain" description="Zn(2)-C6 fungal-type" evidence="11">
    <location>
        <begin position="7"/>
        <end position="37"/>
    </location>
</feature>
<dbReference type="Pfam" id="PF04082">
    <property type="entry name" value="Fungal_trans"/>
    <property type="match status" value="1"/>
</dbReference>
<keyword evidence="5" id="KW-0238">DNA-binding</keyword>
<dbReference type="InterPro" id="IPR007219">
    <property type="entry name" value="XnlR_reg_dom"/>
</dbReference>
<dbReference type="PANTHER" id="PTHR47424:SF3">
    <property type="entry name" value="REGULATORY PROTEIN GAL4"/>
    <property type="match status" value="1"/>
</dbReference>
<evidence type="ECO:0000256" key="1">
    <source>
        <dbReference type="ARBA" id="ARBA00004123"/>
    </source>
</evidence>
<dbReference type="AlphaFoldDB" id="G8ZUG5"/>
<dbReference type="GO" id="GO:0042802">
    <property type="term" value="F:identical protein binding"/>
    <property type="evidence" value="ECO:0007669"/>
    <property type="project" value="EnsemblFungi"/>
</dbReference>
<dbReference type="Pfam" id="PF00172">
    <property type="entry name" value="Zn_clus"/>
    <property type="match status" value="1"/>
</dbReference>
<dbReference type="PROSITE" id="PS00463">
    <property type="entry name" value="ZN2_CY6_FUNGAL_1"/>
    <property type="match status" value="1"/>
</dbReference>
<organism evidence="12 13">
    <name type="scientific">Torulaspora delbrueckii</name>
    <name type="common">Yeast</name>
    <name type="synonym">Candida colliculosa</name>
    <dbReference type="NCBI Taxonomy" id="4950"/>
    <lineage>
        <taxon>Eukaryota</taxon>
        <taxon>Fungi</taxon>
        <taxon>Dikarya</taxon>
        <taxon>Ascomycota</taxon>
        <taxon>Saccharomycotina</taxon>
        <taxon>Saccharomycetes</taxon>
        <taxon>Saccharomycetales</taxon>
        <taxon>Saccharomycetaceae</taxon>
        <taxon>Torulaspora</taxon>
    </lineage>
</organism>
<evidence type="ECO:0000259" key="11">
    <source>
        <dbReference type="PROSITE" id="PS50048"/>
    </source>
</evidence>
<evidence type="ECO:0000256" key="7">
    <source>
        <dbReference type="ARBA" id="ARBA00023159"/>
    </source>
</evidence>
<dbReference type="Proteomes" id="UP000005627">
    <property type="component" value="Chromosome 5"/>
</dbReference>
<dbReference type="CDD" id="cd00067">
    <property type="entry name" value="GAL4"/>
    <property type="match status" value="1"/>
</dbReference>
<evidence type="ECO:0000256" key="10">
    <source>
        <dbReference type="ARBA" id="ARBA00023277"/>
    </source>
</evidence>
<keyword evidence="8" id="KW-0804">Transcription</keyword>
<dbReference type="KEGG" id="tdl:TDEL_0E00160"/>
<keyword evidence="3" id="KW-0862">Zinc</keyword>
<dbReference type="InterPro" id="IPR001138">
    <property type="entry name" value="Zn2Cys6_DnaBD"/>
</dbReference>
<dbReference type="GO" id="GO:0000435">
    <property type="term" value="P:positive regulation of transcription from RNA polymerase II promoter by galactose"/>
    <property type="evidence" value="ECO:0007669"/>
    <property type="project" value="TreeGrafter"/>
</dbReference>
<dbReference type="eggNOG" id="ENOG502QSMN">
    <property type="taxonomic scope" value="Eukaryota"/>
</dbReference>
<dbReference type="PROSITE" id="PS50048">
    <property type="entry name" value="ZN2_CY6_FUNGAL_2"/>
    <property type="match status" value="1"/>
</dbReference>
<keyword evidence="6" id="KW-0299">Galactose metabolism</keyword>
<evidence type="ECO:0000256" key="8">
    <source>
        <dbReference type="ARBA" id="ARBA00023163"/>
    </source>
</evidence>
<dbReference type="OrthoDB" id="3364175at2759"/>
<dbReference type="SMART" id="SM00066">
    <property type="entry name" value="GAL4"/>
    <property type="match status" value="1"/>
</dbReference>
<evidence type="ECO:0000256" key="3">
    <source>
        <dbReference type="ARBA" id="ARBA00022833"/>
    </source>
</evidence>
<evidence type="ECO:0000256" key="2">
    <source>
        <dbReference type="ARBA" id="ARBA00022723"/>
    </source>
</evidence>
<dbReference type="GO" id="GO:0008270">
    <property type="term" value="F:zinc ion binding"/>
    <property type="evidence" value="ECO:0007669"/>
    <property type="project" value="InterPro"/>
</dbReference>
<reference evidence="12 13" key="1">
    <citation type="journal article" date="2011" name="Proc. Natl. Acad. Sci. U.S.A.">
        <title>Evolutionary erosion of yeast sex chromosomes by mating-type switching accidents.</title>
        <authorList>
            <person name="Gordon J.L."/>
            <person name="Armisen D."/>
            <person name="Proux-Wera E."/>
            <person name="Oheigeartaigh S.S."/>
            <person name="Byrne K.P."/>
            <person name="Wolfe K.H."/>
        </authorList>
    </citation>
    <scope>NUCLEOTIDE SEQUENCE [LARGE SCALE GENOMIC DNA]</scope>
    <source>
        <strain evidence="13">ATCC 10662 / CBS 1146 / NBRC 0425 / NCYC 2629 / NRRL Y-866</strain>
    </source>
</reference>
<dbReference type="GO" id="GO:0001228">
    <property type="term" value="F:DNA-binding transcription activator activity, RNA polymerase II-specific"/>
    <property type="evidence" value="ECO:0007669"/>
    <property type="project" value="EnsemblFungi"/>
</dbReference>
<protein>
    <recommendedName>
        <fullName evidence="11">Zn(2)-C6 fungal-type domain-containing protein</fullName>
    </recommendedName>
</protein>
<keyword evidence="2" id="KW-0479">Metal-binding</keyword>
<dbReference type="GeneID" id="11503683"/>
<sequence length="631" mass="72958">MFEMDRACDSCRHKKLKCSKTRPKCKKCLKNGWDCCYSPRIKRSPLTRVHLTEVESRLEYLEQLLTELFPGVDLDEIYKCESYDKANNLIGRLLLSIKDREAGLNEREKQKPRFHFDSSAQEQKWIIDSGYGGRSIPLNSLPRDPLLGFDWNEEESTYLKDDCMGFLNTDSDNRGYYGAGSPSSTLNAAGIDLALFSSPATRCPTTSPISDPLLLGSDLVISKLLDSYSVNFHPYFPVVFWQTFMECYRNQSELRFSHQWQILFNTVLAIGAWCLTEESDIDIFYYENAKSHLGKEMFESGSLTLVVALSLLSKYAAWKQKPNSSYMYHGHALKMGVSLGLHKELSPAVTDICLKEQRRRIWCSLCIQEYHIALSHGRPLQFLFSKEDVSISQPSSMNESEKWTTEPSIYLGFIGSMRLFKVFDKLWYNKDRSSKTINSCLRLCEGLNATLKELPKFLQKDISSLVLSRFVHEHHWLSFVRYSLRWQKLWLVLYAIRELIEDSEFTDTEEKYSSTTSQRCCILLQESAQEMITSVITFIDNNKLTPFFAWNCTFYLFNAALIPLTSSMSQPSSKERAHWVAQLQSVTEALEVLKNFKVPSCERLIQMIDQLSDSIRLVHHDDFFNNWKPDQ</sequence>
<dbReference type="FunCoup" id="G8ZUG5">
    <property type="interactions" value="982"/>
</dbReference>
<dbReference type="Pfam" id="PF03902">
    <property type="entry name" value="Gal4_dimer"/>
    <property type="match status" value="1"/>
</dbReference>
<dbReference type="GO" id="GO:0006012">
    <property type="term" value="P:galactose metabolic process"/>
    <property type="evidence" value="ECO:0007669"/>
    <property type="project" value="UniProtKB-KW"/>
</dbReference>
<evidence type="ECO:0000256" key="6">
    <source>
        <dbReference type="ARBA" id="ARBA00023144"/>
    </source>
</evidence>
<dbReference type="CDD" id="cd14654">
    <property type="entry name" value="ZIP_Gal4"/>
    <property type="match status" value="1"/>
</dbReference>
<dbReference type="FunFam" id="4.10.240.10:FF:000009">
    <property type="entry name" value="C6 transcription factor (Gal4)"/>
    <property type="match status" value="1"/>
</dbReference>
<dbReference type="GO" id="GO:0000978">
    <property type="term" value="F:RNA polymerase II cis-regulatory region sequence-specific DNA binding"/>
    <property type="evidence" value="ECO:0007669"/>
    <property type="project" value="EnsemblFungi"/>
</dbReference>
<keyword evidence="7" id="KW-0010">Activator</keyword>
<dbReference type="GO" id="GO:0005634">
    <property type="term" value="C:nucleus"/>
    <property type="evidence" value="ECO:0007669"/>
    <property type="project" value="UniProtKB-SubCell"/>
</dbReference>
<dbReference type="InterPro" id="IPR046347">
    <property type="entry name" value="bZIP_sf"/>
</dbReference>
<proteinExistence type="predicted"/>
<dbReference type="SUPFAM" id="SSF57701">
    <property type="entry name" value="Zn2/Cys6 DNA-binding domain"/>
    <property type="match status" value="1"/>
</dbReference>